<evidence type="ECO:0000256" key="5">
    <source>
        <dbReference type="HAMAP-Rule" id="MF_00014"/>
    </source>
</evidence>
<dbReference type="Pfam" id="PF05239">
    <property type="entry name" value="PRC"/>
    <property type="match status" value="1"/>
</dbReference>
<dbReference type="InterPro" id="IPR027275">
    <property type="entry name" value="PRC-brl_dom"/>
</dbReference>
<feature type="domain" description="RimM N-terminal" evidence="6">
    <location>
        <begin position="13"/>
        <end position="89"/>
    </location>
</feature>
<sequence length="178" mass="19245">MTSPAVPPDVIRVGHVLGAFGVQGAVRLYVIGDPARLVKLTRFFVEGRGWLRVKGRDLHGPGLTVTFSGVQDRDAAERLRSAPVFAHEDELPPLPHDEFYYHELRGLPVRTPGGELIGEVRDVQDAGPQDLLLVSHANGDSLVPLQAPYVEIVRDSSDPKKPLAAVILDAPPGLLGED</sequence>
<dbReference type="PANTHER" id="PTHR33692">
    <property type="entry name" value="RIBOSOME MATURATION FACTOR RIMM"/>
    <property type="match status" value="1"/>
</dbReference>
<keyword evidence="2 5" id="KW-0690">Ribosome biogenesis</keyword>
<dbReference type="InterPro" id="IPR036976">
    <property type="entry name" value="RimM_N_sf"/>
</dbReference>
<comment type="domain">
    <text evidence="5">The PRC barrel domain binds ribosomal protein uS19.</text>
</comment>
<comment type="subunit">
    <text evidence="5">Binds ribosomal protein uS19.</text>
</comment>
<feature type="domain" description="PRC-barrel" evidence="7">
    <location>
        <begin position="97"/>
        <end position="154"/>
    </location>
</feature>
<dbReference type="GO" id="GO:0006364">
    <property type="term" value="P:rRNA processing"/>
    <property type="evidence" value="ECO:0007669"/>
    <property type="project" value="UniProtKB-UniRule"/>
</dbReference>
<evidence type="ECO:0000256" key="2">
    <source>
        <dbReference type="ARBA" id="ARBA00022517"/>
    </source>
</evidence>
<dbReference type="Gene3D" id="2.40.30.60">
    <property type="entry name" value="RimM"/>
    <property type="match status" value="1"/>
</dbReference>
<dbReference type="InterPro" id="IPR011961">
    <property type="entry name" value="RimM"/>
</dbReference>
<dbReference type="HAMAP" id="MF_00014">
    <property type="entry name" value="Ribosome_mat_RimM"/>
    <property type="match status" value="1"/>
</dbReference>
<evidence type="ECO:0000256" key="1">
    <source>
        <dbReference type="ARBA" id="ARBA00022490"/>
    </source>
</evidence>
<dbReference type="GO" id="GO:0042274">
    <property type="term" value="P:ribosomal small subunit biogenesis"/>
    <property type="evidence" value="ECO:0007669"/>
    <property type="project" value="UniProtKB-UniRule"/>
</dbReference>
<keyword evidence="3 5" id="KW-0698">rRNA processing</keyword>
<proteinExistence type="inferred from homology"/>
<dbReference type="GO" id="GO:0005840">
    <property type="term" value="C:ribosome"/>
    <property type="evidence" value="ECO:0007669"/>
    <property type="project" value="InterPro"/>
</dbReference>
<evidence type="ECO:0000259" key="7">
    <source>
        <dbReference type="Pfam" id="PF05239"/>
    </source>
</evidence>
<comment type="subcellular location">
    <subcellularLocation>
        <location evidence="5">Cytoplasm</location>
    </subcellularLocation>
</comment>
<dbReference type="RefSeq" id="WP_015234204.1">
    <property type="nucleotide sequence ID" value="NC_019793.1"/>
</dbReference>
<dbReference type="InterPro" id="IPR002676">
    <property type="entry name" value="RimM_N"/>
</dbReference>
<reference evidence="9" key="1">
    <citation type="submission" date="2012-03" db="EMBL/GenBank/DDBJ databases">
        <title>Complete sequence of chromosome of Deinococcus peraridilitoris DSM 19664.</title>
        <authorList>
            <person name="Lucas S."/>
            <person name="Copeland A."/>
            <person name="Lapidus A."/>
            <person name="Glavina del Rio T."/>
            <person name="Dalin E."/>
            <person name="Tice H."/>
            <person name="Bruce D."/>
            <person name="Goodwin L."/>
            <person name="Pitluck S."/>
            <person name="Peters L."/>
            <person name="Mikhailova N."/>
            <person name="Lu M."/>
            <person name="Kyrpides N."/>
            <person name="Mavromatis K."/>
            <person name="Ivanova N."/>
            <person name="Brettin T."/>
            <person name="Detter J.C."/>
            <person name="Han C."/>
            <person name="Larimer F."/>
            <person name="Land M."/>
            <person name="Hauser L."/>
            <person name="Markowitz V."/>
            <person name="Cheng J.-F."/>
            <person name="Hugenholtz P."/>
            <person name="Woyke T."/>
            <person name="Wu D."/>
            <person name="Pukall R."/>
            <person name="Steenblock K."/>
            <person name="Brambilla E."/>
            <person name="Klenk H.-P."/>
            <person name="Eisen J.A."/>
        </authorList>
    </citation>
    <scope>NUCLEOTIDE SEQUENCE [LARGE SCALE GENOMIC DNA]</scope>
    <source>
        <strain evidence="9">DSM 19664 / LMG 22246 / CIP 109416 / KR-200</strain>
    </source>
</reference>
<dbReference type="GO" id="GO:0043022">
    <property type="term" value="F:ribosome binding"/>
    <property type="evidence" value="ECO:0007669"/>
    <property type="project" value="InterPro"/>
</dbReference>
<name>K9ZW74_DEIPD</name>
<dbReference type="eggNOG" id="COG0806">
    <property type="taxonomic scope" value="Bacteria"/>
</dbReference>
<protein>
    <recommendedName>
        <fullName evidence="5">Ribosome maturation factor RimM</fullName>
    </recommendedName>
</protein>
<evidence type="ECO:0000256" key="3">
    <source>
        <dbReference type="ARBA" id="ARBA00022552"/>
    </source>
</evidence>
<keyword evidence="9" id="KW-1185">Reference proteome</keyword>
<dbReference type="PATRIC" id="fig|937777.3.peg.299"/>
<dbReference type="InterPro" id="IPR009000">
    <property type="entry name" value="Transl_B-barrel_sf"/>
</dbReference>
<comment type="function">
    <text evidence="5">An accessory protein needed during the final step in the assembly of 30S ribosomal subunit, possibly for assembly of the head region. Essential for efficient processing of 16S rRNA. May be needed both before and after RbfA during the maturation of 16S rRNA. It has affinity for free ribosomal 30S subunits but not for 70S ribosomes.</text>
</comment>
<dbReference type="SUPFAM" id="SSF50346">
    <property type="entry name" value="PRC-barrel domain"/>
    <property type="match status" value="1"/>
</dbReference>
<evidence type="ECO:0000259" key="6">
    <source>
        <dbReference type="Pfam" id="PF01782"/>
    </source>
</evidence>
<dbReference type="Gene3D" id="2.30.30.240">
    <property type="entry name" value="PRC-barrel domain"/>
    <property type="match status" value="1"/>
</dbReference>
<dbReference type="Pfam" id="PF01782">
    <property type="entry name" value="RimM"/>
    <property type="match status" value="1"/>
</dbReference>
<keyword evidence="4 5" id="KW-0143">Chaperone</keyword>
<dbReference type="InterPro" id="IPR011033">
    <property type="entry name" value="PRC_barrel-like_sf"/>
</dbReference>
<dbReference type="SUPFAM" id="SSF50447">
    <property type="entry name" value="Translation proteins"/>
    <property type="match status" value="1"/>
</dbReference>
<dbReference type="Proteomes" id="UP000010467">
    <property type="component" value="Chromosome"/>
</dbReference>
<dbReference type="EMBL" id="CP003382">
    <property type="protein sequence ID" value="AFZ65893.1"/>
    <property type="molecule type" value="Genomic_DNA"/>
</dbReference>
<dbReference type="AlphaFoldDB" id="K9ZW74"/>
<dbReference type="GO" id="GO:0005737">
    <property type="term" value="C:cytoplasm"/>
    <property type="evidence" value="ECO:0007669"/>
    <property type="project" value="UniProtKB-SubCell"/>
</dbReference>
<dbReference type="KEGG" id="dpd:Deipe_0292"/>
<accession>K9ZW74</accession>
<evidence type="ECO:0000313" key="9">
    <source>
        <dbReference type="Proteomes" id="UP000010467"/>
    </source>
</evidence>
<dbReference type="HOGENOM" id="CLU_077636_0_1_0"/>
<dbReference type="STRING" id="937777.Deipe_0292"/>
<dbReference type="NCBIfam" id="NF010403">
    <property type="entry name" value="PRK13829.1"/>
    <property type="match status" value="1"/>
</dbReference>
<evidence type="ECO:0000313" key="8">
    <source>
        <dbReference type="EMBL" id="AFZ65893.1"/>
    </source>
</evidence>
<dbReference type="NCBIfam" id="TIGR02273">
    <property type="entry name" value="16S_RimM"/>
    <property type="match status" value="1"/>
</dbReference>
<keyword evidence="1 5" id="KW-0963">Cytoplasm</keyword>
<comment type="similarity">
    <text evidence="5">Belongs to the RimM family.</text>
</comment>
<dbReference type="OrthoDB" id="9810331at2"/>
<organism evidence="8 9">
    <name type="scientific">Deinococcus peraridilitoris (strain DSM 19664 / LMG 22246 / CIP 109416 / KR-200)</name>
    <dbReference type="NCBI Taxonomy" id="937777"/>
    <lineage>
        <taxon>Bacteria</taxon>
        <taxon>Thermotogati</taxon>
        <taxon>Deinococcota</taxon>
        <taxon>Deinococci</taxon>
        <taxon>Deinococcales</taxon>
        <taxon>Deinococcaceae</taxon>
        <taxon>Deinococcus</taxon>
    </lineage>
</organism>
<evidence type="ECO:0000256" key="4">
    <source>
        <dbReference type="ARBA" id="ARBA00023186"/>
    </source>
</evidence>
<gene>
    <name evidence="5" type="primary">rimM</name>
    <name evidence="8" type="ordered locus">Deipe_0292</name>
</gene>
<dbReference type="PANTHER" id="PTHR33692:SF1">
    <property type="entry name" value="RIBOSOME MATURATION FACTOR RIMM"/>
    <property type="match status" value="1"/>
</dbReference>